<evidence type="ECO:0000256" key="7">
    <source>
        <dbReference type="ARBA" id="ARBA00022729"/>
    </source>
</evidence>
<dbReference type="EMBL" id="FNVP01000002">
    <property type="protein sequence ID" value="SEF74845.1"/>
    <property type="molecule type" value="Genomic_DNA"/>
</dbReference>
<keyword evidence="6" id="KW-0479">Metal-binding</keyword>
<proteinExistence type="inferred from homology"/>
<dbReference type="Pfam" id="PF18962">
    <property type="entry name" value="Por_Secre_tail"/>
    <property type="match status" value="1"/>
</dbReference>
<dbReference type="NCBIfam" id="NF038113">
    <property type="entry name" value="T9SSA_dep_M36"/>
    <property type="match status" value="1"/>
</dbReference>
<dbReference type="InterPro" id="IPR001842">
    <property type="entry name" value="Peptidase_M36"/>
</dbReference>
<dbReference type="CDD" id="cd09596">
    <property type="entry name" value="M36"/>
    <property type="match status" value="1"/>
</dbReference>
<comment type="similarity">
    <text evidence="3">Belongs to the peptidase M36 family.</text>
</comment>
<dbReference type="SUPFAM" id="SSF52025">
    <property type="entry name" value="PA domain"/>
    <property type="match status" value="1"/>
</dbReference>
<dbReference type="SUPFAM" id="SSF55486">
    <property type="entry name" value="Metalloproteases ('zincins'), catalytic domain"/>
    <property type="match status" value="1"/>
</dbReference>
<dbReference type="GO" id="GO:0008270">
    <property type="term" value="F:zinc ion binding"/>
    <property type="evidence" value="ECO:0007669"/>
    <property type="project" value="InterPro"/>
</dbReference>
<dbReference type="InterPro" id="IPR026444">
    <property type="entry name" value="Secre_tail"/>
</dbReference>
<feature type="domain" description="Secretion system C-terminal sorting" evidence="14">
    <location>
        <begin position="812"/>
        <end position="884"/>
    </location>
</feature>
<evidence type="ECO:0000313" key="16">
    <source>
        <dbReference type="Proteomes" id="UP000236737"/>
    </source>
</evidence>
<evidence type="ECO:0000256" key="3">
    <source>
        <dbReference type="ARBA" id="ARBA00006006"/>
    </source>
</evidence>
<dbReference type="RefSeq" id="WP_103999021.1">
    <property type="nucleotide sequence ID" value="NZ_FNVP01000002.1"/>
</dbReference>
<dbReference type="GO" id="GO:0004222">
    <property type="term" value="F:metalloendopeptidase activity"/>
    <property type="evidence" value="ECO:0007669"/>
    <property type="project" value="InterPro"/>
</dbReference>
<dbReference type="Proteomes" id="UP000236737">
    <property type="component" value="Unassembled WGS sequence"/>
</dbReference>
<evidence type="ECO:0000256" key="5">
    <source>
        <dbReference type="ARBA" id="ARBA00022670"/>
    </source>
</evidence>
<feature type="signal peptide" evidence="12">
    <location>
        <begin position="1"/>
        <end position="22"/>
    </location>
</feature>
<evidence type="ECO:0000256" key="2">
    <source>
        <dbReference type="ARBA" id="ARBA00004613"/>
    </source>
</evidence>
<dbReference type="GO" id="GO:0005615">
    <property type="term" value="C:extracellular space"/>
    <property type="evidence" value="ECO:0007669"/>
    <property type="project" value="InterPro"/>
</dbReference>
<name>A0A1H5UIF5_9FLAO</name>
<dbReference type="Gene3D" id="1.10.390.10">
    <property type="entry name" value="Neutral Protease Domain 2"/>
    <property type="match status" value="1"/>
</dbReference>
<comment type="cofactor">
    <cofactor evidence="1">
        <name>Zn(2+)</name>
        <dbReference type="ChEBI" id="CHEBI:29105"/>
    </cofactor>
</comment>
<gene>
    <name evidence="15" type="ORF">SAMN04488130_102280</name>
</gene>
<dbReference type="OrthoDB" id="5377264at2"/>
<dbReference type="InterPro" id="IPR046450">
    <property type="entry name" value="PA_dom_sf"/>
</dbReference>
<dbReference type="PANTHER" id="PTHR33478">
    <property type="entry name" value="EXTRACELLULAR METALLOPROTEINASE MEP"/>
    <property type="match status" value="1"/>
</dbReference>
<organism evidence="15 16">
    <name type="scientific">Flavobacterium urumqiense</name>
    <dbReference type="NCBI Taxonomy" id="935224"/>
    <lineage>
        <taxon>Bacteria</taxon>
        <taxon>Pseudomonadati</taxon>
        <taxon>Bacteroidota</taxon>
        <taxon>Flavobacteriia</taxon>
        <taxon>Flavobacteriales</taxon>
        <taxon>Flavobacteriaceae</taxon>
        <taxon>Flavobacterium</taxon>
    </lineage>
</organism>
<dbReference type="InterPro" id="IPR003137">
    <property type="entry name" value="PA_domain"/>
</dbReference>
<dbReference type="NCBIfam" id="TIGR04183">
    <property type="entry name" value="Por_Secre_tail"/>
    <property type="match status" value="1"/>
</dbReference>
<reference evidence="16" key="1">
    <citation type="submission" date="2016-10" db="EMBL/GenBank/DDBJ databases">
        <authorList>
            <person name="Varghese N."/>
            <person name="Submissions S."/>
        </authorList>
    </citation>
    <scope>NUCLEOTIDE SEQUENCE [LARGE SCALE GENOMIC DNA]</scope>
    <source>
        <strain evidence="16">CGMCC 1.9230</strain>
    </source>
</reference>
<accession>A0A1H5UIF5</accession>
<evidence type="ECO:0000256" key="10">
    <source>
        <dbReference type="ARBA" id="ARBA00023049"/>
    </source>
</evidence>
<keyword evidence="9" id="KW-0862">Zinc</keyword>
<dbReference type="Pfam" id="PF02128">
    <property type="entry name" value="Peptidase_M36"/>
    <property type="match status" value="1"/>
</dbReference>
<evidence type="ECO:0000256" key="1">
    <source>
        <dbReference type="ARBA" id="ARBA00001947"/>
    </source>
</evidence>
<dbReference type="PANTHER" id="PTHR33478:SF1">
    <property type="entry name" value="EXTRACELLULAR METALLOPROTEINASE MEP"/>
    <property type="match status" value="1"/>
</dbReference>
<feature type="chain" id="PRO_5009286215" evidence="12">
    <location>
        <begin position="23"/>
        <end position="886"/>
    </location>
</feature>
<comment type="subcellular location">
    <subcellularLocation>
        <location evidence="2">Secreted</location>
    </subcellularLocation>
</comment>
<evidence type="ECO:0000256" key="9">
    <source>
        <dbReference type="ARBA" id="ARBA00022833"/>
    </source>
</evidence>
<dbReference type="Gene3D" id="3.50.30.30">
    <property type="match status" value="1"/>
</dbReference>
<sequence>MKKITLLILFLIPIISFSQSNAETIQRYLNSKTAKLDVSNADVKDWIIESEGNSTTTNINNCYVLQRYQGIEVFRALSNFSIKEGQVINVGNRFVANLSQKVNATKPSLPILDALAKTYLKLEITATAPFKILEKTGQYKFKISNGLSIEEPVSANLVYHLTKENTLKLAWDFTINTPAHNHIWSIRIDALNGEILEKIDLNISCNFDSNKYYSSANTSLNMPAKATYKQLFSTAPVYAGGGSYNVIPFNYESPNHSGRKLISNPANASASPYGWHDIDGFAGAEFTVTRGNNVWAKDDFLGDNIVVGNGADGGAGLVFDFSYAGAGADASSYIDAATTNLFYMNNVMHDIWYQYGFNEASGNFQENNYLRGGKENDFVNADAQDGSMANPKSINNANFSTPIDGGKPRMQMFLWNYGPEIKPIIVNSPKNIAGSYVAKQNSFNPGRVDLHIVPNFIQSDLVLYLDSAGGTSDGCNAPSNGNAINGKIAVIRRGSCTFVVKVKAAQNAGALAVIIVNNADGAITMSGADASIVIPAISVTQAIGESLISQMQTQNVNVKLQVENSPFINSDGDFDNGIIAHEYGHGISTRLAGGRNNSSCLQNTDQMGEGWSDWFALMLQIKPGDVGTSKRGIGTFVSMQPTDGLGIRDYPYSTDKAINPMTYDNTNKYQYTDKDGKEQTEIHGTGSVWTTVLWDLTWAYISKYGYDDNKYTGIGGNNKLMRIVLDGIKLQPCSPTFVSARDAIIAADQAITGGKDYCVIWGVFAARGLGVNASAGDGNIGNDQVEDFTAPAAGPNCVLAVNDFESNKGISVYPNPSNGQVNLHIDQYVGKVTIQIIDINGRVVSKFKNEEFNNFKTIDLSRLQKGVYILKVNGNNLDFTEKIILN</sequence>
<dbReference type="InterPro" id="IPR050371">
    <property type="entry name" value="Fungal_virulence_M36"/>
</dbReference>
<evidence type="ECO:0000256" key="4">
    <source>
        <dbReference type="ARBA" id="ARBA00022525"/>
    </source>
</evidence>
<keyword evidence="16" id="KW-1185">Reference proteome</keyword>
<keyword evidence="10" id="KW-0482">Metalloprotease</keyword>
<keyword evidence="11" id="KW-0865">Zymogen</keyword>
<dbReference type="Pfam" id="PF02225">
    <property type="entry name" value="PA"/>
    <property type="match status" value="1"/>
</dbReference>
<evidence type="ECO:0000256" key="8">
    <source>
        <dbReference type="ARBA" id="ARBA00022801"/>
    </source>
</evidence>
<dbReference type="AlphaFoldDB" id="A0A1H5UIF5"/>
<evidence type="ECO:0000259" key="13">
    <source>
        <dbReference type="Pfam" id="PF02225"/>
    </source>
</evidence>
<evidence type="ECO:0000256" key="11">
    <source>
        <dbReference type="ARBA" id="ARBA00023145"/>
    </source>
</evidence>
<dbReference type="GO" id="GO:0006508">
    <property type="term" value="P:proteolysis"/>
    <property type="evidence" value="ECO:0007669"/>
    <property type="project" value="UniProtKB-KW"/>
</dbReference>
<keyword evidence="8" id="KW-0378">Hydrolase</keyword>
<evidence type="ECO:0000313" key="15">
    <source>
        <dbReference type="EMBL" id="SEF74845.1"/>
    </source>
</evidence>
<evidence type="ECO:0000256" key="6">
    <source>
        <dbReference type="ARBA" id="ARBA00022723"/>
    </source>
</evidence>
<dbReference type="CDD" id="cd04818">
    <property type="entry name" value="PA_subtilisin_1"/>
    <property type="match status" value="1"/>
</dbReference>
<evidence type="ECO:0000256" key="12">
    <source>
        <dbReference type="SAM" id="SignalP"/>
    </source>
</evidence>
<keyword evidence="4" id="KW-0964">Secreted</keyword>
<feature type="domain" description="PA" evidence="13">
    <location>
        <begin position="461"/>
        <end position="547"/>
    </location>
</feature>
<keyword evidence="7 12" id="KW-0732">Signal</keyword>
<keyword evidence="5" id="KW-0645">Protease</keyword>
<protein>
    <submittedName>
        <fullName evidence="15">Por secretion system C-terminal sorting domain-containing protein</fullName>
    </submittedName>
</protein>
<dbReference type="Gene3D" id="3.10.170.10">
    <property type="match status" value="1"/>
</dbReference>
<dbReference type="InterPro" id="IPR027268">
    <property type="entry name" value="Peptidase_M4/M1_CTD_sf"/>
</dbReference>
<evidence type="ECO:0000259" key="14">
    <source>
        <dbReference type="Pfam" id="PF18962"/>
    </source>
</evidence>